<dbReference type="Pfam" id="PF01494">
    <property type="entry name" value="FAD_binding_3"/>
    <property type="match status" value="2"/>
</dbReference>
<comment type="caution">
    <text evidence="5">The sequence shown here is derived from an EMBL/GenBank/DDBJ whole genome shotgun (WGS) entry which is preliminary data.</text>
</comment>
<dbReference type="InterPro" id="IPR036188">
    <property type="entry name" value="FAD/NAD-bd_sf"/>
</dbReference>
<evidence type="ECO:0000256" key="3">
    <source>
        <dbReference type="SAM" id="MobiDB-lite"/>
    </source>
</evidence>
<evidence type="ECO:0000256" key="2">
    <source>
        <dbReference type="ARBA" id="ARBA00023033"/>
    </source>
</evidence>
<feature type="domain" description="FAD-binding" evidence="4">
    <location>
        <begin position="265"/>
        <end position="303"/>
    </location>
</feature>
<gene>
    <name evidence="5" type="ORF">GCM10009850_100270</name>
</gene>
<reference evidence="6" key="1">
    <citation type="journal article" date="2019" name="Int. J. Syst. Evol. Microbiol.">
        <title>The Global Catalogue of Microorganisms (GCM) 10K type strain sequencing project: providing services to taxonomists for standard genome sequencing and annotation.</title>
        <authorList>
            <consortium name="The Broad Institute Genomics Platform"/>
            <consortium name="The Broad Institute Genome Sequencing Center for Infectious Disease"/>
            <person name="Wu L."/>
            <person name="Ma J."/>
        </authorList>
    </citation>
    <scope>NUCLEOTIDE SEQUENCE [LARGE SCALE GENOMIC DNA]</scope>
    <source>
        <strain evidence="6">JCM 16114</strain>
    </source>
</reference>
<dbReference type="RefSeq" id="WP_344492342.1">
    <property type="nucleotide sequence ID" value="NZ_BAAAQX010000042.1"/>
</dbReference>
<keyword evidence="1" id="KW-0560">Oxidoreductase</keyword>
<dbReference type="Proteomes" id="UP001499843">
    <property type="component" value="Unassembled WGS sequence"/>
</dbReference>
<evidence type="ECO:0000256" key="1">
    <source>
        <dbReference type="ARBA" id="ARBA00023002"/>
    </source>
</evidence>
<dbReference type="InterPro" id="IPR050493">
    <property type="entry name" value="FAD-dep_Monooxygenase_BioMet"/>
</dbReference>
<proteinExistence type="predicted"/>
<evidence type="ECO:0000313" key="5">
    <source>
        <dbReference type="EMBL" id="GAA2214562.1"/>
    </source>
</evidence>
<dbReference type="PANTHER" id="PTHR13789:SF309">
    <property type="entry name" value="PUTATIVE (AFU_ORTHOLOGUE AFUA_6G14510)-RELATED"/>
    <property type="match status" value="1"/>
</dbReference>
<organism evidence="5 6">
    <name type="scientific">Nonomuraea monospora</name>
    <dbReference type="NCBI Taxonomy" id="568818"/>
    <lineage>
        <taxon>Bacteria</taxon>
        <taxon>Bacillati</taxon>
        <taxon>Actinomycetota</taxon>
        <taxon>Actinomycetes</taxon>
        <taxon>Streptosporangiales</taxon>
        <taxon>Streptosporangiaceae</taxon>
        <taxon>Nonomuraea</taxon>
    </lineage>
</organism>
<feature type="compositionally biased region" description="Gly residues" evidence="3">
    <location>
        <begin position="357"/>
        <end position="386"/>
    </location>
</feature>
<feature type="compositionally biased region" description="Gly residues" evidence="3">
    <location>
        <begin position="333"/>
        <end position="345"/>
    </location>
</feature>
<dbReference type="SUPFAM" id="SSF51905">
    <property type="entry name" value="FAD/NAD(P)-binding domain"/>
    <property type="match status" value="1"/>
</dbReference>
<evidence type="ECO:0000259" key="4">
    <source>
        <dbReference type="Pfam" id="PF01494"/>
    </source>
</evidence>
<dbReference type="Gene3D" id="3.50.50.60">
    <property type="entry name" value="FAD/NAD(P)-binding domain"/>
    <property type="match status" value="1"/>
</dbReference>
<name>A0ABP5PS92_9ACTN</name>
<accession>A0ABP5PS92</accession>
<keyword evidence="6" id="KW-1185">Reference proteome</keyword>
<protein>
    <recommendedName>
        <fullName evidence="4">FAD-binding domain-containing protein</fullName>
    </recommendedName>
</protein>
<dbReference type="InterPro" id="IPR002938">
    <property type="entry name" value="FAD-bd"/>
</dbReference>
<feature type="region of interest" description="Disordered" evidence="3">
    <location>
        <begin position="308"/>
        <end position="386"/>
    </location>
</feature>
<dbReference type="EMBL" id="BAAAQX010000042">
    <property type="protein sequence ID" value="GAA2214562.1"/>
    <property type="molecule type" value="Genomic_DNA"/>
</dbReference>
<dbReference type="PRINTS" id="PR00420">
    <property type="entry name" value="RNGMNOXGNASE"/>
</dbReference>
<evidence type="ECO:0000313" key="6">
    <source>
        <dbReference type="Proteomes" id="UP001499843"/>
    </source>
</evidence>
<dbReference type="PANTHER" id="PTHR13789">
    <property type="entry name" value="MONOOXYGENASE"/>
    <property type="match status" value="1"/>
</dbReference>
<sequence length="462" mass="46774">MARAVVIGAGVGGLAAGAALRRKGWDVTVLERAAVIEPVGSGLAIAANALKALDVLGVGDRIRRLATAEGRLGLRRADGRWLTHTTEAVADAKYGDSVVVTLRATLLEVLTDALGREHLRLGTTVTEVDADKGLVRTDAGDLEADLVVGADGINSATRRALFPAHPGPVYSGVTAWRGLIPLGGLTVPRSESWGRGKVFGIHLLAGDVVYVYATDVVPAGAAHADERAELLRRFGDWHDPIPALLRAADPARIIRNDVYYNAEPLAAFHRGRVALVGDAAHAMTPNLGQGACQAIEDAVVLAHHAGGASRGGLRGGGLRGGGSLSSASPSGASLGGGLRGGGSLDGGDRGDRSRSGAGSGGGAAGGVGGGAGEGIDGGAGEGAGGGALPEGAPAAYSAARVERTAKIVRRSWTLCRMSSLRNPLAVAVRDLGVSAAARLSPDLMLRSMDEVLGWRPPAEAGR</sequence>
<feature type="domain" description="FAD-binding" evidence="4">
    <location>
        <begin position="4"/>
        <end position="161"/>
    </location>
</feature>
<keyword evidence="2" id="KW-0503">Monooxygenase</keyword>
<feature type="compositionally biased region" description="Gly residues" evidence="3">
    <location>
        <begin position="308"/>
        <end position="323"/>
    </location>
</feature>